<evidence type="ECO:0000256" key="6">
    <source>
        <dbReference type="ARBA" id="ARBA00022692"/>
    </source>
</evidence>
<dbReference type="UniPathway" id="UPA00094"/>
<evidence type="ECO:0000256" key="5">
    <source>
        <dbReference type="ARBA" id="ARBA00022516"/>
    </source>
</evidence>
<dbReference type="EMBL" id="JAEFCI010010347">
    <property type="protein sequence ID" value="KAG5457265.1"/>
    <property type="molecule type" value="Genomic_DNA"/>
</dbReference>
<dbReference type="InterPro" id="IPR007482">
    <property type="entry name" value="Tyr_Pase-like_PTPLA"/>
</dbReference>
<comment type="function">
    <text evidence="14">Catalyzes the third of the four reactions of the long-chain fatty acids elongation cycle. This endoplasmic reticulum-bound enzymatic process, allows the addition of two carbons to the chain of long- and very long-chain fatty acids/VLCFAs per cycle. This enzyme catalyzes the dehydration of the 3-hydroxyacyl-CoA intermediate into trans-2,3-enoyl-CoA, within each cycle of fatty acid elongation. Thereby, it participates to the production of VLCFAs of different chain lengths that are involved in multiple biological processes as precursors of membrane lipids and lipid mediators.</text>
</comment>
<keyword evidence="8 14" id="KW-1133">Transmembrane helix</keyword>
<evidence type="ECO:0000256" key="10">
    <source>
        <dbReference type="ARBA" id="ARBA00023136"/>
    </source>
</evidence>
<dbReference type="GO" id="GO:0005789">
    <property type="term" value="C:endoplasmic reticulum membrane"/>
    <property type="evidence" value="ECO:0007669"/>
    <property type="project" value="UniProtKB-SubCell"/>
</dbReference>
<sequence>MAPRTYTGKQAPYAGGTVAYLVAYNLLSTVAWSYVLLQTVLHLYRTGGDTSRLYDRVGQRFVRSPLLTIGMQVFSRVMLVWGILYMFPVKEVRELMNSRIHIIDVEEGRAEVSLISIIDDQVRHHPAFTSMTMAWCITECVRYGYYVFNLINSQPKWLVWCR</sequence>
<reference evidence="15 16" key="1">
    <citation type="journal article" name="Sci. Rep.">
        <title>Genome-scale phylogenetic analyses confirm Olpidium as the closest living zoosporic fungus to the non-flagellated, terrestrial fungi.</title>
        <authorList>
            <person name="Chang Y."/>
            <person name="Rochon D."/>
            <person name="Sekimoto S."/>
            <person name="Wang Y."/>
            <person name="Chovatia M."/>
            <person name="Sandor L."/>
            <person name="Salamov A."/>
            <person name="Grigoriev I.V."/>
            <person name="Stajich J.E."/>
            <person name="Spatafora J.W."/>
        </authorList>
    </citation>
    <scope>NUCLEOTIDE SEQUENCE [LARGE SCALE GENOMIC DNA]</scope>
    <source>
        <strain evidence="15">S191</strain>
    </source>
</reference>
<dbReference type="GO" id="GO:0030497">
    <property type="term" value="P:fatty acid elongation"/>
    <property type="evidence" value="ECO:0007669"/>
    <property type="project" value="TreeGrafter"/>
</dbReference>
<evidence type="ECO:0000313" key="16">
    <source>
        <dbReference type="Proteomes" id="UP000673691"/>
    </source>
</evidence>
<evidence type="ECO:0000256" key="3">
    <source>
        <dbReference type="ARBA" id="ARBA00007811"/>
    </source>
</evidence>
<dbReference type="AlphaFoldDB" id="A0A8H8DG67"/>
<comment type="caution">
    <text evidence="14">Lacks conserved residue(s) required for the propagation of feature annotation.</text>
</comment>
<dbReference type="PANTHER" id="PTHR11035:SF3">
    <property type="entry name" value="VERY-LONG-CHAIN (3R)-3-HYDROXYACYL-COA DEHYDRATASE"/>
    <property type="match status" value="1"/>
</dbReference>
<evidence type="ECO:0000256" key="13">
    <source>
        <dbReference type="ARBA" id="ARBA00036671"/>
    </source>
</evidence>
<keyword evidence="12 14" id="KW-0456">Lyase</keyword>
<comment type="pathway">
    <text evidence="2 14">Lipid metabolism; fatty acid biosynthesis.</text>
</comment>
<keyword evidence="9 14" id="KW-0443">Lipid metabolism</keyword>
<keyword evidence="7 14" id="KW-0276">Fatty acid metabolism</keyword>
<comment type="caution">
    <text evidence="15">The sequence shown here is derived from an EMBL/GenBank/DDBJ whole genome shotgun (WGS) entry which is preliminary data.</text>
</comment>
<feature type="transmembrane region" description="Helical" evidence="14">
    <location>
        <begin position="20"/>
        <end position="44"/>
    </location>
</feature>
<comment type="catalytic activity">
    <reaction evidence="13 14">
        <text>a very-long-chain (3R)-3-hydroxyacyl-CoA = a very-long-chain (2E)-enoyl-CoA + H2O</text>
        <dbReference type="Rhea" id="RHEA:45812"/>
        <dbReference type="ChEBI" id="CHEBI:15377"/>
        <dbReference type="ChEBI" id="CHEBI:83728"/>
        <dbReference type="ChEBI" id="CHEBI:85440"/>
        <dbReference type="EC" id="4.2.1.134"/>
    </reaction>
</comment>
<evidence type="ECO:0000256" key="1">
    <source>
        <dbReference type="ARBA" id="ARBA00004141"/>
    </source>
</evidence>
<feature type="transmembrane region" description="Helical" evidence="14">
    <location>
        <begin position="65"/>
        <end position="87"/>
    </location>
</feature>
<keyword evidence="16" id="KW-1185">Reference proteome</keyword>
<evidence type="ECO:0000256" key="4">
    <source>
        <dbReference type="ARBA" id="ARBA00013122"/>
    </source>
</evidence>
<evidence type="ECO:0000256" key="9">
    <source>
        <dbReference type="ARBA" id="ARBA00023098"/>
    </source>
</evidence>
<evidence type="ECO:0000256" key="7">
    <source>
        <dbReference type="ARBA" id="ARBA00022832"/>
    </source>
</evidence>
<evidence type="ECO:0000256" key="12">
    <source>
        <dbReference type="ARBA" id="ARBA00023239"/>
    </source>
</evidence>
<keyword evidence="14" id="KW-0256">Endoplasmic reticulum</keyword>
<dbReference type="PANTHER" id="PTHR11035">
    <property type="entry name" value="VERY-LONG-CHAIN (3R)-3-HYDROXYACYL-COA DEHYDRATASE"/>
    <property type="match status" value="1"/>
</dbReference>
<dbReference type="Pfam" id="PF04387">
    <property type="entry name" value="PTPLA"/>
    <property type="match status" value="1"/>
</dbReference>
<dbReference type="GO" id="GO:0102158">
    <property type="term" value="F:very-long-chain (3R)-3-hydroxyacyl-CoA dehydratase activity"/>
    <property type="evidence" value="ECO:0007669"/>
    <property type="project" value="UniProtKB-EC"/>
</dbReference>
<proteinExistence type="inferred from homology"/>
<keyword evidence="6 14" id="KW-0812">Transmembrane</keyword>
<evidence type="ECO:0000256" key="11">
    <source>
        <dbReference type="ARBA" id="ARBA00023160"/>
    </source>
</evidence>
<comment type="similarity">
    <text evidence="3 14">Belongs to the very long-chain fatty acids dehydratase HACD family.</text>
</comment>
<evidence type="ECO:0000256" key="14">
    <source>
        <dbReference type="RuleBase" id="RU363109"/>
    </source>
</evidence>
<organism evidence="15 16">
    <name type="scientific">Olpidium bornovanus</name>
    <dbReference type="NCBI Taxonomy" id="278681"/>
    <lineage>
        <taxon>Eukaryota</taxon>
        <taxon>Fungi</taxon>
        <taxon>Fungi incertae sedis</taxon>
        <taxon>Olpidiomycota</taxon>
        <taxon>Olpidiomycotina</taxon>
        <taxon>Olpidiomycetes</taxon>
        <taxon>Olpidiales</taxon>
        <taxon>Olpidiaceae</taxon>
        <taxon>Olpidium</taxon>
    </lineage>
</organism>
<accession>A0A8H8DG67</accession>
<keyword evidence="10 14" id="KW-0472">Membrane</keyword>
<protein>
    <recommendedName>
        <fullName evidence="4 14">Very-long-chain (3R)-3-hydroxyacyl-CoA dehydratase</fullName>
        <ecNumber evidence="4 14">4.2.1.134</ecNumber>
    </recommendedName>
</protein>
<evidence type="ECO:0000256" key="2">
    <source>
        <dbReference type="ARBA" id="ARBA00005194"/>
    </source>
</evidence>
<dbReference type="EC" id="4.2.1.134" evidence="4 14"/>
<gene>
    <name evidence="15" type="ORF">BJ554DRAFT_2770</name>
</gene>
<name>A0A8H8DG67_9FUNG</name>
<dbReference type="OrthoDB" id="46988at2759"/>
<dbReference type="Proteomes" id="UP000673691">
    <property type="component" value="Unassembled WGS sequence"/>
</dbReference>
<dbReference type="GO" id="GO:0042761">
    <property type="term" value="P:very long-chain fatty acid biosynthetic process"/>
    <property type="evidence" value="ECO:0007669"/>
    <property type="project" value="TreeGrafter"/>
</dbReference>
<keyword evidence="11 14" id="KW-0275">Fatty acid biosynthesis</keyword>
<evidence type="ECO:0000256" key="8">
    <source>
        <dbReference type="ARBA" id="ARBA00022989"/>
    </source>
</evidence>
<keyword evidence="5 14" id="KW-0444">Lipid biosynthesis</keyword>
<comment type="subcellular location">
    <subcellularLocation>
        <location evidence="14">Endoplasmic reticulum membrane</location>
        <topology evidence="14">Multi-pass membrane protein</topology>
    </subcellularLocation>
    <subcellularLocation>
        <location evidence="1">Membrane</location>
        <topology evidence="1">Multi-pass membrane protein</topology>
    </subcellularLocation>
</comment>
<evidence type="ECO:0000313" key="15">
    <source>
        <dbReference type="EMBL" id="KAG5457265.1"/>
    </source>
</evidence>
<dbReference type="GO" id="GO:0030148">
    <property type="term" value="P:sphingolipid biosynthetic process"/>
    <property type="evidence" value="ECO:0007669"/>
    <property type="project" value="TreeGrafter"/>
</dbReference>